<dbReference type="PANTHER" id="PTHR24373:SF370">
    <property type="entry name" value="FISH-LIPS, ISOFORM E"/>
    <property type="match status" value="1"/>
</dbReference>
<dbReference type="OrthoDB" id="6161797at2759"/>
<dbReference type="InterPro" id="IPR032675">
    <property type="entry name" value="LRR_dom_sf"/>
</dbReference>
<evidence type="ECO:0000256" key="1">
    <source>
        <dbReference type="ARBA" id="ARBA00022729"/>
    </source>
</evidence>
<dbReference type="EMBL" id="CAJPWZ010002579">
    <property type="protein sequence ID" value="CAG2240987.1"/>
    <property type="molecule type" value="Genomic_DNA"/>
</dbReference>
<dbReference type="Pfam" id="PF13855">
    <property type="entry name" value="LRR_8"/>
    <property type="match status" value="1"/>
</dbReference>
<dbReference type="GO" id="GO:0031012">
    <property type="term" value="C:extracellular matrix"/>
    <property type="evidence" value="ECO:0007669"/>
    <property type="project" value="TreeGrafter"/>
</dbReference>
<comment type="caution">
    <text evidence="3">The sequence shown here is derived from an EMBL/GenBank/DDBJ whole genome shotgun (WGS) entry which is preliminary data.</text>
</comment>
<dbReference type="Proteomes" id="UP000683360">
    <property type="component" value="Unassembled WGS sequence"/>
</dbReference>
<keyword evidence="4" id="KW-1185">Reference proteome</keyword>
<dbReference type="PANTHER" id="PTHR24373">
    <property type="entry name" value="SLIT RELATED LEUCINE-RICH REPEAT NEURONAL PROTEIN"/>
    <property type="match status" value="1"/>
</dbReference>
<evidence type="ECO:0000313" key="3">
    <source>
        <dbReference type="EMBL" id="CAG2240987.1"/>
    </source>
</evidence>
<reference evidence="3" key="1">
    <citation type="submission" date="2021-03" db="EMBL/GenBank/DDBJ databases">
        <authorList>
            <person name="Bekaert M."/>
        </authorList>
    </citation>
    <scope>NUCLEOTIDE SEQUENCE</scope>
</reference>
<gene>
    <name evidence="3" type="ORF">MEDL_53315</name>
</gene>
<sequence>MPRLVYLIILLINFTVYAHKCRIVQQGDQIIADCTRLKLRDVPTDLPLHISGLDLSYNQISMIKNNTFSSFSNLTTLTIDSNNIHTLYGDVFKGLENLRWLSMKHNQLNIFTKIFDIVIKPLLHMQHLDIRYNINKTLGISKEMIYPYFGDMFYLTDVSMDLAQAPVFKLSGFAKLSQLKTIKFARCYLNQMSNDTFVDLPSTITAIYFHQCVGKISIVEADFLKPFPSLMILNMNRVAIQLGDALQLLYPFKNTRMNSIIFKQIRPQFPKPVFITRVMIHYLIHICVKTLF</sequence>
<evidence type="ECO:0000256" key="2">
    <source>
        <dbReference type="SAM" id="SignalP"/>
    </source>
</evidence>
<feature type="signal peptide" evidence="2">
    <location>
        <begin position="1"/>
        <end position="18"/>
    </location>
</feature>
<evidence type="ECO:0000313" key="4">
    <source>
        <dbReference type="Proteomes" id="UP000683360"/>
    </source>
</evidence>
<proteinExistence type="predicted"/>
<protein>
    <submittedName>
        <fullName evidence="3">TLR10</fullName>
    </submittedName>
</protein>
<name>A0A8S3U558_MYTED</name>
<feature type="chain" id="PRO_5035903326" evidence="2">
    <location>
        <begin position="19"/>
        <end position="292"/>
    </location>
</feature>
<keyword evidence="1 2" id="KW-0732">Signal</keyword>
<organism evidence="3 4">
    <name type="scientific">Mytilus edulis</name>
    <name type="common">Blue mussel</name>
    <dbReference type="NCBI Taxonomy" id="6550"/>
    <lineage>
        <taxon>Eukaryota</taxon>
        <taxon>Metazoa</taxon>
        <taxon>Spiralia</taxon>
        <taxon>Lophotrochozoa</taxon>
        <taxon>Mollusca</taxon>
        <taxon>Bivalvia</taxon>
        <taxon>Autobranchia</taxon>
        <taxon>Pteriomorphia</taxon>
        <taxon>Mytilida</taxon>
        <taxon>Mytiloidea</taxon>
        <taxon>Mytilidae</taxon>
        <taxon>Mytilinae</taxon>
        <taxon>Mytilus</taxon>
    </lineage>
</organism>
<dbReference type="AlphaFoldDB" id="A0A8S3U558"/>
<dbReference type="SUPFAM" id="SSF52058">
    <property type="entry name" value="L domain-like"/>
    <property type="match status" value="1"/>
</dbReference>
<dbReference type="InterPro" id="IPR001611">
    <property type="entry name" value="Leu-rich_rpt"/>
</dbReference>
<dbReference type="GO" id="GO:0005615">
    <property type="term" value="C:extracellular space"/>
    <property type="evidence" value="ECO:0007669"/>
    <property type="project" value="TreeGrafter"/>
</dbReference>
<accession>A0A8S3U558</accession>
<dbReference type="InterPro" id="IPR050328">
    <property type="entry name" value="Dev_Immune_Receptor"/>
</dbReference>
<dbReference type="Gene3D" id="3.80.10.10">
    <property type="entry name" value="Ribonuclease Inhibitor"/>
    <property type="match status" value="1"/>
</dbReference>